<sequence length="78" mass="8911">VVRSCGSVPKRKNVCRRQRRVGSPIFLSRCAHCPFGRSSLEASHVRMSVRRPPSAVSRRRMLMLLLLRSRAHEHVSTC</sequence>
<name>A0A147BAL0_IXORI</name>
<accession>A0A147BAL0</accession>
<protein>
    <submittedName>
        <fullName evidence="1">Uncharacterized protein</fullName>
    </submittedName>
</protein>
<dbReference type="AlphaFoldDB" id="A0A147BAL0"/>
<reference evidence="1" key="1">
    <citation type="journal article" date="2018" name="PLoS Negl. Trop. Dis.">
        <title>Sialome diversity of ticks revealed by RNAseq of single tick salivary glands.</title>
        <authorList>
            <person name="Perner J."/>
            <person name="Kropackova S."/>
            <person name="Kopacek P."/>
            <person name="Ribeiro J.M."/>
        </authorList>
    </citation>
    <scope>NUCLEOTIDE SEQUENCE</scope>
    <source>
        <strain evidence="1">Siblings of single egg batch collected in Ceske Budejovice</strain>
        <tissue evidence="1">Salivary glands</tissue>
    </source>
</reference>
<evidence type="ECO:0000313" key="1">
    <source>
        <dbReference type="EMBL" id="JAR87783.1"/>
    </source>
</evidence>
<dbReference type="EMBL" id="GEGO01007621">
    <property type="protein sequence ID" value="JAR87783.1"/>
    <property type="molecule type" value="Transcribed_RNA"/>
</dbReference>
<proteinExistence type="predicted"/>
<feature type="non-terminal residue" evidence="1">
    <location>
        <position position="1"/>
    </location>
</feature>
<organism evidence="1">
    <name type="scientific">Ixodes ricinus</name>
    <name type="common">Common tick</name>
    <name type="synonym">Acarus ricinus</name>
    <dbReference type="NCBI Taxonomy" id="34613"/>
    <lineage>
        <taxon>Eukaryota</taxon>
        <taxon>Metazoa</taxon>
        <taxon>Ecdysozoa</taxon>
        <taxon>Arthropoda</taxon>
        <taxon>Chelicerata</taxon>
        <taxon>Arachnida</taxon>
        <taxon>Acari</taxon>
        <taxon>Parasitiformes</taxon>
        <taxon>Ixodida</taxon>
        <taxon>Ixodoidea</taxon>
        <taxon>Ixodidae</taxon>
        <taxon>Ixodinae</taxon>
        <taxon>Ixodes</taxon>
    </lineage>
</organism>